<dbReference type="Proteomes" id="UP000828048">
    <property type="component" value="Chromosome 5"/>
</dbReference>
<evidence type="ECO:0000313" key="1">
    <source>
        <dbReference type="EMBL" id="KAH7846563.1"/>
    </source>
</evidence>
<protein>
    <submittedName>
        <fullName evidence="1">Uncharacterized protein</fullName>
    </submittedName>
</protein>
<gene>
    <name evidence="1" type="ORF">Vadar_015477</name>
</gene>
<organism evidence="1 2">
    <name type="scientific">Vaccinium darrowii</name>
    <dbReference type="NCBI Taxonomy" id="229202"/>
    <lineage>
        <taxon>Eukaryota</taxon>
        <taxon>Viridiplantae</taxon>
        <taxon>Streptophyta</taxon>
        <taxon>Embryophyta</taxon>
        <taxon>Tracheophyta</taxon>
        <taxon>Spermatophyta</taxon>
        <taxon>Magnoliopsida</taxon>
        <taxon>eudicotyledons</taxon>
        <taxon>Gunneridae</taxon>
        <taxon>Pentapetalae</taxon>
        <taxon>asterids</taxon>
        <taxon>Ericales</taxon>
        <taxon>Ericaceae</taxon>
        <taxon>Vaccinioideae</taxon>
        <taxon>Vaccinieae</taxon>
        <taxon>Vaccinium</taxon>
    </lineage>
</organism>
<dbReference type="EMBL" id="CM037155">
    <property type="protein sequence ID" value="KAH7846563.1"/>
    <property type="molecule type" value="Genomic_DNA"/>
</dbReference>
<reference evidence="1 2" key="1">
    <citation type="journal article" date="2021" name="Hortic Res">
        <title>High-quality reference genome and annotation aids understanding of berry development for evergreen blueberry (Vaccinium darrowii).</title>
        <authorList>
            <person name="Yu J."/>
            <person name="Hulse-Kemp A.M."/>
            <person name="Babiker E."/>
            <person name="Staton M."/>
        </authorList>
    </citation>
    <scope>NUCLEOTIDE SEQUENCE [LARGE SCALE GENOMIC DNA]</scope>
    <source>
        <strain evidence="2">cv. NJ 8807/NJ 8810</strain>
        <tissue evidence="1">Young leaf</tissue>
    </source>
</reference>
<evidence type="ECO:0000313" key="2">
    <source>
        <dbReference type="Proteomes" id="UP000828048"/>
    </source>
</evidence>
<comment type="caution">
    <text evidence="1">The sequence shown here is derived from an EMBL/GenBank/DDBJ whole genome shotgun (WGS) entry which is preliminary data.</text>
</comment>
<name>A0ACB7XZ55_9ERIC</name>
<proteinExistence type="predicted"/>
<sequence length="218" mass="24886">METPAINELRQRKKKSEERENSFEKEYEIPPSETEKETLSDVEREKETLPEAEREKGIPRGETTKEMPPNVERGKEIPPNDDVCPICFGDYTIPCKTNCGHWFCANCVIMFWSHGSKLLPCKCPICSETIAKLNPKASLTLSTDDEVVEALKKVQEYNSLFEGGVGSMLLLLRPLLMFSVTFYFHISRMWGIFIRGLCDPDKIMVNYVVARAIAVSLW</sequence>
<accession>A0ACB7XZ55</accession>
<keyword evidence="2" id="KW-1185">Reference proteome</keyword>